<dbReference type="SUPFAM" id="SSF53335">
    <property type="entry name" value="S-adenosyl-L-methionine-dependent methyltransferases"/>
    <property type="match status" value="1"/>
</dbReference>
<dbReference type="InterPro" id="IPR029063">
    <property type="entry name" value="SAM-dependent_MTases_sf"/>
</dbReference>
<dbReference type="EMBL" id="JBHULS010000002">
    <property type="protein sequence ID" value="MFD2551509.1"/>
    <property type="molecule type" value="Genomic_DNA"/>
</dbReference>
<dbReference type="CDD" id="cd02440">
    <property type="entry name" value="AdoMet_MTases"/>
    <property type="match status" value="1"/>
</dbReference>
<dbReference type="GO" id="GO:0008168">
    <property type="term" value="F:methyltransferase activity"/>
    <property type="evidence" value="ECO:0007669"/>
    <property type="project" value="UniProtKB-KW"/>
</dbReference>
<keyword evidence="1 2" id="KW-0808">Transferase</keyword>
<dbReference type="RefSeq" id="WP_376892679.1">
    <property type="nucleotide sequence ID" value="NZ_JBHULS010000002.1"/>
</dbReference>
<protein>
    <submittedName>
        <fullName evidence="2">Class I SAM-dependent methyltransferase</fullName>
        <ecNumber evidence="2">2.1.1.-</ecNumber>
    </submittedName>
</protein>
<dbReference type="Proteomes" id="UP001597472">
    <property type="component" value="Unassembled WGS sequence"/>
</dbReference>
<dbReference type="EC" id="2.1.1.-" evidence="2"/>
<dbReference type="Pfam" id="PF13489">
    <property type="entry name" value="Methyltransf_23"/>
    <property type="match status" value="1"/>
</dbReference>
<evidence type="ECO:0000256" key="1">
    <source>
        <dbReference type="ARBA" id="ARBA00022679"/>
    </source>
</evidence>
<dbReference type="Gene3D" id="3.40.50.150">
    <property type="entry name" value="Vaccinia Virus protein VP39"/>
    <property type="match status" value="1"/>
</dbReference>
<keyword evidence="2" id="KW-0489">Methyltransferase</keyword>
<evidence type="ECO:0000313" key="3">
    <source>
        <dbReference type="Proteomes" id="UP001597472"/>
    </source>
</evidence>
<evidence type="ECO:0000313" key="2">
    <source>
        <dbReference type="EMBL" id="MFD2551509.1"/>
    </source>
</evidence>
<dbReference type="PANTHER" id="PTHR43861:SF3">
    <property type="entry name" value="PUTATIVE (AFU_ORTHOLOGUE AFUA_2G14390)-RELATED"/>
    <property type="match status" value="1"/>
</dbReference>
<keyword evidence="3" id="KW-1185">Reference proteome</keyword>
<gene>
    <name evidence="2" type="ORF">ACFSQP_06745</name>
</gene>
<sequence length="283" mass="32621">MKTKENVFQVIDYSVSNESFHLKKHSDFDILVTTPQPKAEGLYRYYKSEDYISHTDARRNSFEKLYHLVREFALKRKLALIKKYGGSKKRLLDVGCGTGEFIQKAQQQNWQVTGVEPNEGARRLANVKTENAVTDIDALPLLTSKSFDVITLWHVLEHLPNLHEQINVFKKLLTDDGALVVAVPNFKSFDAQHYKNFWAAYDVPRHLWHFSEKGMKQLMAHHGLQVVAVKPMIFDAFYVSLLSEKYKSGNMNFIKAFLIGAKSNWHARHTGAYSSLIYIIKKQ</sequence>
<organism evidence="2 3">
    <name type="scientific">Bizionia sediminis</name>
    <dbReference type="NCBI Taxonomy" id="1737064"/>
    <lineage>
        <taxon>Bacteria</taxon>
        <taxon>Pseudomonadati</taxon>
        <taxon>Bacteroidota</taxon>
        <taxon>Flavobacteriia</taxon>
        <taxon>Flavobacteriales</taxon>
        <taxon>Flavobacteriaceae</taxon>
        <taxon>Bizionia</taxon>
    </lineage>
</organism>
<reference evidence="3" key="1">
    <citation type="journal article" date="2019" name="Int. J. Syst. Evol. Microbiol.">
        <title>The Global Catalogue of Microorganisms (GCM) 10K type strain sequencing project: providing services to taxonomists for standard genome sequencing and annotation.</title>
        <authorList>
            <consortium name="The Broad Institute Genomics Platform"/>
            <consortium name="The Broad Institute Genome Sequencing Center for Infectious Disease"/>
            <person name="Wu L."/>
            <person name="Ma J."/>
        </authorList>
    </citation>
    <scope>NUCLEOTIDE SEQUENCE [LARGE SCALE GENOMIC DNA]</scope>
    <source>
        <strain evidence="3">KCTC 42587</strain>
    </source>
</reference>
<comment type="caution">
    <text evidence="2">The sequence shown here is derived from an EMBL/GenBank/DDBJ whole genome shotgun (WGS) entry which is preliminary data.</text>
</comment>
<dbReference type="GO" id="GO:0032259">
    <property type="term" value="P:methylation"/>
    <property type="evidence" value="ECO:0007669"/>
    <property type="project" value="UniProtKB-KW"/>
</dbReference>
<dbReference type="PANTHER" id="PTHR43861">
    <property type="entry name" value="TRANS-ACONITATE 2-METHYLTRANSFERASE-RELATED"/>
    <property type="match status" value="1"/>
</dbReference>
<accession>A0ABW5KSA8</accession>
<proteinExistence type="predicted"/>
<name>A0ABW5KSA8_9FLAO</name>